<dbReference type="InterPro" id="IPR006195">
    <property type="entry name" value="aa-tRNA-synth_II"/>
</dbReference>
<feature type="binding site" evidence="7">
    <location>
        <begin position="545"/>
        <end position="548"/>
    </location>
    <ligand>
        <name>ATP</name>
        <dbReference type="ChEBI" id="CHEBI:30616"/>
    </ligand>
</feature>
<dbReference type="AlphaFoldDB" id="W8JHV3"/>
<dbReference type="GO" id="GO:0003676">
    <property type="term" value="F:nucleic acid binding"/>
    <property type="evidence" value="ECO:0007669"/>
    <property type="project" value="InterPro"/>
</dbReference>
<dbReference type="InterPro" id="IPR002312">
    <property type="entry name" value="Asp/Asn-tRNA-synth_IIb"/>
</dbReference>
<dbReference type="Pfam" id="PF02938">
    <property type="entry name" value="GAD"/>
    <property type="match status" value="1"/>
</dbReference>
<evidence type="ECO:0000313" key="10">
    <source>
        <dbReference type="Proteomes" id="UP000019433"/>
    </source>
</evidence>
<dbReference type="EMBL" id="CP006571">
    <property type="protein sequence ID" value="AHK63730.1"/>
    <property type="molecule type" value="Genomic_DNA"/>
</dbReference>
<evidence type="ECO:0000259" key="8">
    <source>
        <dbReference type="PROSITE" id="PS50862"/>
    </source>
</evidence>
<dbReference type="SUPFAM" id="SSF50249">
    <property type="entry name" value="Nucleic acid-binding proteins"/>
    <property type="match status" value="1"/>
</dbReference>
<keyword evidence="5 7" id="KW-0648">Protein biosynthesis</keyword>
<dbReference type="InterPro" id="IPR047089">
    <property type="entry name" value="Asp-tRNA-ligase_1_N"/>
</dbReference>
<dbReference type="GO" id="GO:0004815">
    <property type="term" value="F:aspartate-tRNA ligase activity"/>
    <property type="evidence" value="ECO:0007669"/>
    <property type="project" value="UniProtKB-UniRule"/>
</dbReference>
<evidence type="ECO:0000256" key="1">
    <source>
        <dbReference type="ARBA" id="ARBA00006303"/>
    </source>
</evidence>
<keyword evidence="2 7" id="KW-0436">Ligase</keyword>
<feature type="binding site" evidence="7">
    <location>
        <position position="500"/>
    </location>
    <ligand>
        <name>L-aspartate</name>
        <dbReference type="ChEBI" id="CHEBI:29991"/>
    </ligand>
</feature>
<dbReference type="InterPro" id="IPR045864">
    <property type="entry name" value="aa-tRNA-synth_II/BPL/LPL"/>
</dbReference>
<dbReference type="STRING" id="1229831.M832_08810"/>
<dbReference type="InterPro" id="IPR004365">
    <property type="entry name" value="NA-bd_OB_tRNA"/>
</dbReference>
<feature type="domain" description="Aminoacyl-transfer RNA synthetases class-II family profile" evidence="8">
    <location>
        <begin position="167"/>
        <end position="566"/>
    </location>
</feature>
<feature type="binding site" evidence="7">
    <location>
        <position position="189"/>
    </location>
    <ligand>
        <name>L-aspartate</name>
        <dbReference type="ChEBI" id="CHEBI:29991"/>
    </ligand>
</feature>
<dbReference type="CDD" id="cd04317">
    <property type="entry name" value="EcAspRS_like_N"/>
    <property type="match status" value="1"/>
</dbReference>
<dbReference type="InterPro" id="IPR047090">
    <property type="entry name" value="AspRS_core"/>
</dbReference>
<dbReference type="KEGG" id="cav:M832_08810"/>
<dbReference type="InterPro" id="IPR004115">
    <property type="entry name" value="GAD-like_sf"/>
</dbReference>
<feature type="binding site" evidence="7">
    <location>
        <position position="493"/>
    </location>
    <ligand>
        <name>ATP</name>
        <dbReference type="ChEBI" id="CHEBI:30616"/>
    </ligand>
</feature>
<dbReference type="GO" id="GO:0006422">
    <property type="term" value="P:aspartyl-tRNA aminoacylation"/>
    <property type="evidence" value="ECO:0007669"/>
    <property type="project" value="UniProtKB-UniRule"/>
</dbReference>
<keyword evidence="6 7" id="KW-0030">Aminoacyl-tRNA synthetase</keyword>
<feature type="binding site" evidence="7">
    <location>
        <position position="459"/>
    </location>
    <ligand>
        <name>L-aspartate</name>
        <dbReference type="ChEBI" id="CHEBI:29991"/>
    </ligand>
</feature>
<dbReference type="HAMAP" id="MF_00044">
    <property type="entry name" value="Asp_tRNA_synth_type1"/>
    <property type="match status" value="1"/>
</dbReference>
<feature type="binding site" evidence="7">
    <location>
        <position position="235"/>
    </location>
    <ligand>
        <name>L-aspartate</name>
        <dbReference type="ChEBI" id="CHEBI:29991"/>
    </ligand>
</feature>
<dbReference type="eggNOG" id="COG0173">
    <property type="taxonomic scope" value="Bacteria"/>
</dbReference>
<comment type="subcellular location">
    <subcellularLocation>
        <location evidence="7">Cytoplasm</location>
    </subcellularLocation>
</comment>
<dbReference type="CDD" id="cd00777">
    <property type="entry name" value="AspRS_core"/>
    <property type="match status" value="1"/>
</dbReference>
<evidence type="ECO:0000256" key="6">
    <source>
        <dbReference type="ARBA" id="ARBA00023146"/>
    </source>
</evidence>
<dbReference type="EC" id="6.1.1.23" evidence="7"/>
<keyword evidence="7" id="KW-0963">Cytoplasm</keyword>
<dbReference type="Gene3D" id="2.40.50.140">
    <property type="entry name" value="Nucleic acid-binding proteins"/>
    <property type="match status" value="1"/>
</dbReference>
<dbReference type="Gene3D" id="3.30.930.10">
    <property type="entry name" value="Bira Bifunctional Protein, Domain 2"/>
    <property type="match status" value="1"/>
</dbReference>
<feature type="binding site" evidence="7">
    <location>
        <begin position="235"/>
        <end position="237"/>
    </location>
    <ligand>
        <name>ATP</name>
        <dbReference type="ChEBI" id="CHEBI:30616"/>
    </ligand>
</feature>
<protein>
    <recommendedName>
        <fullName evidence="7">Aspartate--tRNA(Asp/Asn) ligase</fullName>
        <ecNumber evidence="7">6.1.1.23</ecNumber>
    </recommendedName>
    <alternativeName>
        <fullName evidence="7">Aspartyl-tRNA synthetase</fullName>
        <shortName evidence="7">AspRS</shortName>
    </alternativeName>
    <alternativeName>
        <fullName evidence="7">Non-discriminating aspartyl-tRNA synthetase</fullName>
        <shortName evidence="7">ND-AspRS</shortName>
    </alternativeName>
</protein>
<dbReference type="SUPFAM" id="SSF55681">
    <property type="entry name" value="Class II aaRS and biotin synthetases"/>
    <property type="match status" value="1"/>
</dbReference>
<evidence type="ECO:0000256" key="7">
    <source>
        <dbReference type="HAMAP-Rule" id="MF_00044"/>
    </source>
</evidence>
<feature type="binding site" evidence="7">
    <location>
        <position position="244"/>
    </location>
    <ligand>
        <name>ATP</name>
        <dbReference type="ChEBI" id="CHEBI:30616"/>
    </ligand>
</feature>
<dbReference type="InterPro" id="IPR004364">
    <property type="entry name" value="Aa-tRNA-synt_II"/>
</dbReference>
<dbReference type="InterPro" id="IPR029351">
    <property type="entry name" value="GAD_dom"/>
</dbReference>
<feature type="site" description="Important for tRNA non-discrimination" evidence="7">
    <location>
        <position position="96"/>
    </location>
</feature>
<keyword evidence="3 7" id="KW-0547">Nucleotide-binding</keyword>
<comment type="similarity">
    <text evidence="1 7">Belongs to the class-II aminoacyl-tRNA synthetase family. Type 1 subfamily.</text>
</comment>
<gene>
    <name evidence="7 9" type="primary">aspS</name>
    <name evidence="9" type="ORF">M832_08810</name>
</gene>
<dbReference type="PANTHER" id="PTHR22594">
    <property type="entry name" value="ASPARTYL/LYSYL-TRNA SYNTHETASE"/>
    <property type="match status" value="1"/>
</dbReference>
<dbReference type="GO" id="GO:0050560">
    <property type="term" value="F:aspartate-tRNA(Asn) ligase activity"/>
    <property type="evidence" value="ECO:0007669"/>
    <property type="project" value="UniProtKB-EC"/>
</dbReference>
<organism evidence="9 10">
    <name type="scientific">Chlamydia avium 10DC88</name>
    <dbReference type="NCBI Taxonomy" id="1229831"/>
    <lineage>
        <taxon>Bacteria</taxon>
        <taxon>Pseudomonadati</taxon>
        <taxon>Chlamydiota</taxon>
        <taxon>Chlamydiia</taxon>
        <taxon>Chlamydiales</taxon>
        <taxon>Chlamydiaceae</taxon>
        <taxon>Chlamydia/Chlamydophila group</taxon>
        <taxon>Chlamydia</taxon>
    </lineage>
</organism>
<dbReference type="PRINTS" id="PR01042">
    <property type="entry name" value="TRNASYNTHASP"/>
</dbReference>
<evidence type="ECO:0000256" key="5">
    <source>
        <dbReference type="ARBA" id="ARBA00022917"/>
    </source>
</evidence>
<comment type="subunit">
    <text evidence="7">Homodimer.</text>
</comment>
<feature type="region of interest" description="Aspartate" evidence="7">
    <location>
        <begin position="213"/>
        <end position="216"/>
    </location>
</feature>
<sequence>MVRSRRWSKGCYMKYRTHRCNELSLSNVGEVVRLSGWVHRYRNHGGVVFIDLRDRFGITQIVCRESENPALHQLVDSLRSEWVLSVEGRVCQRLEGMRNPHLVTGDIEVEVEQVTVLSKARNTPFSIADEHINVNEELRLEYRYLDMRRGGILDRLICRHKVMLACRQYMDSQGFTEVVTPVLGKSTPEGARDYLVPSRIYPGSFYALPQSPQLFKQILMIGGLDRYFQIATCFRDEDLRADRQPEFSQIDIEMSFASPEDLFPIVEQLIVEIFAIQGISIQLPLPRMTYKDAKDLYGTDKPDLRFGLQLRDCCEHAKKFTFSIFLDQLAQGGVVKGFCVPGGADISRKQLDGYTEFVKRYGAMGLVWIKKQGNSIASNVAKFASEPVFQAIFSDFEAQDNDILLLVAAPEVIANQSLDHLRRLIAKERKLYDESQYNFVWITDFPLFAEEEGKICSEHHPFTSPLEEDIPLLDTDPLAVRSSSYDLVLNGYEIASGSQRIYDADLQNKIFSILELTPKNVEEKFGFFVDALSFGTPPHLGIALGLDRIMMVLTHAESIREVIAFPKTQKAADLMMDAPAEIMTSQLKELNIKVTS</sequence>
<proteinExistence type="inferred from homology"/>
<dbReference type="Proteomes" id="UP000019433">
    <property type="component" value="Chromosome"/>
</dbReference>
<dbReference type="SUPFAM" id="SSF55261">
    <property type="entry name" value="GAD domain-like"/>
    <property type="match status" value="1"/>
</dbReference>
<dbReference type="Pfam" id="PF01336">
    <property type="entry name" value="tRNA_anti-codon"/>
    <property type="match status" value="1"/>
</dbReference>
<evidence type="ECO:0000256" key="3">
    <source>
        <dbReference type="ARBA" id="ARBA00022741"/>
    </source>
</evidence>
<dbReference type="PANTHER" id="PTHR22594:SF5">
    <property type="entry name" value="ASPARTATE--TRNA LIGASE, MITOCHONDRIAL"/>
    <property type="match status" value="1"/>
</dbReference>
<dbReference type="Gene3D" id="3.30.1360.30">
    <property type="entry name" value="GAD-like domain"/>
    <property type="match status" value="1"/>
</dbReference>
<dbReference type="GO" id="GO:0005737">
    <property type="term" value="C:cytoplasm"/>
    <property type="evidence" value="ECO:0007669"/>
    <property type="project" value="UniProtKB-SubCell"/>
</dbReference>
<evidence type="ECO:0000256" key="2">
    <source>
        <dbReference type="ARBA" id="ARBA00022598"/>
    </source>
</evidence>
<dbReference type="Pfam" id="PF00152">
    <property type="entry name" value="tRNA-synt_2"/>
    <property type="match status" value="1"/>
</dbReference>
<dbReference type="PATRIC" id="fig|1229831.3.peg.880"/>
<accession>W8JHV3</accession>
<keyword evidence="4 7" id="KW-0067">ATP-binding</keyword>
<feature type="site" description="Important for tRNA non-discrimination" evidence="7">
    <location>
        <position position="44"/>
    </location>
</feature>
<evidence type="ECO:0000313" key="9">
    <source>
        <dbReference type="EMBL" id="AHK63730.1"/>
    </source>
</evidence>
<comment type="catalytic activity">
    <reaction evidence="7">
        <text>tRNA(Asx) + L-aspartate + ATP = L-aspartyl-tRNA(Asx) + AMP + diphosphate</text>
        <dbReference type="Rhea" id="RHEA:18349"/>
        <dbReference type="Rhea" id="RHEA-COMP:9710"/>
        <dbReference type="Rhea" id="RHEA-COMP:9711"/>
        <dbReference type="ChEBI" id="CHEBI:29991"/>
        <dbReference type="ChEBI" id="CHEBI:30616"/>
        <dbReference type="ChEBI" id="CHEBI:33019"/>
        <dbReference type="ChEBI" id="CHEBI:78442"/>
        <dbReference type="ChEBI" id="CHEBI:78516"/>
        <dbReference type="ChEBI" id="CHEBI:456215"/>
        <dbReference type="EC" id="6.1.1.23"/>
    </reaction>
</comment>
<name>W8JHV3_9CHLA</name>
<dbReference type="PROSITE" id="PS50862">
    <property type="entry name" value="AA_TRNA_LIGASE_II"/>
    <property type="match status" value="1"/>
</dbReference>
<dbReference type="InterPro" id="IPR004524">
    <property type="entry name" value="Asp-tRNA-ligase_1"/>
</dbReference>
<reference evidence="9 10" key="1">
    <citation type="journal article" date="2014" name="Syst. Appl. Microbiol.">
        <title>Evidence for the existence of two new members of the family Chlamydiaceae and proposal of Chlamydia avium sp. nov. and Chlamydia gallinacea sp. nov.</title>
        <authorList>
            <person name="Sachse K."/>
            <person name="Laroucau K."/>
            <person name="Riege K."/>
            <person name="Wehner S."/>
            <person name="Dilcher M."/>
            <person name="Creasy H.H."/>
            <person name="Weidmann M."/>
            <person name="Myers G."/>
            <person name="Vorimore F."/>
            <person name="Vicari N."/>
            <person name="Magnino S."/>
            <person name="Liebler-Tenorio E."/>
            <person name="Ruettger A."/>
            <person name="Bavoil P.M."/>
            <person name="Hufert F.T."/>
            <person name="Rossello-Mora R."/>
            <person name="Marz M."/>
        </authorList>
    </citation>
    <scope>NUCLEOTIDE SEQUENCE [LARGE SCALE GENOMIC DNA]</scope>
    <source>
        <strain evidence="9 10">10DC88</strain>
    </source>
</reference>
<dbReference type="InterPro" id="IPR012340">
    <property type="entry name" value="NA-bd_OB-fold"/>
</dbReference>
<dbReference type="GO" id="GO:0005524">
    <property type="term" value="F:ATP binding"/>
    <property type="evidence" value="ECO:0007669"/>
    <property type="project" value="UniProtKB-UniRule"/>
</dbReference>
<dbReference type="HOGENOM" id="CLU_014330_3_2_0"/>
<evidence type="ECO:0000256" key="4">
    <source>
        <dbReference type="ARBA" id="ARBA00022840"/>
    </source>
</evidence>
<dbReference type="NCBIfam" id="TIGR00459">
    <property type="entry name" value="aspS_bact"/>
    <property type="match status" value="1"/>
</dbReference>
<dbReference type="NCBIfam" id="NF001750">
    <property type="entry name" value="PRK00476.1"/>
    <property type="match status" value="1"/>
</dbReference>
<comment type="function">
    <text evidence="7">Aspartyl-tRNA synthetase with relaxed tRNA specificity since it is able to aspartylate not only its cognate tRNA(Asp) but also tRNA(Asn). Reaction proceeds in two steps: L-aspartate is first activated by ATP to form Asp-AMP and then transferred to the acceptor end of tRNA(Asp/Asn).</text>
</comment>